<dbReference type="PROSITE" id="PS51257">
    <property type="entry name" value="PROKAR_LIPOPROTEIN"/>
    <property type="match status" value="1"/>
</dbReference>
<evidence type="ECO:0000256" key="6">
    <source>
        <dbReference type="ARBA" id="ARBA00022989"/>
    </source>
</evidence>
<dbReference type="PANTHER" id="PTHR30047:SF7">
    <property type="entry name" value="HIGH-AFFINITY CHOLINE TRANSPORT PROTEIN"/>
    <property type="match status" value="1"/>
</dbReference>
<dbReference type="PANTHER" id="PTHR30047">
    <property type="entry name" value="HIGH-AFFINITY CHOLINE TRANSPORT PROTEIN-RELATED"/>
    <property type="match status" value="1"/>
</dbReference>
<feature type="transmembrane region" description="Helical" evidence="8">
    <location>
        <begin position="12"/>
        <end position="32"/>
    </location>
</feature>
<sequence>MKKKISKIDLSLISIPLLSVLLLSCIFFIFPNESKSFLVNIRSEINKYFSGYYLWVGILFLLSTLVLAFSPLGNIKIGKENDKPIYPTLKWGMMIFTSTMSADVIFYSLCEWMMYIGEPTIQSKKNPFEWSLTYSLFHWGPIAWSFYIMLAVAFGYMLYVSQNKKQKFSEACRPIFGKSIDGLVGKIIDLIAIFSLVAATATTFSMSLPLLAQVAKTLFHIGNIHIWSLILMAIIVMIYLSISLLGLKAMSRFSVIAFSVFGLLLLYVLVVSGGAQYDVNAGMTALKNLTTNFISLALPKKIGSFTQNWTVYYWSYWIVWCVATPFFIGSISKGKKIREIILGAYFWGLSGTFLSFIILSNFGIGEQIKGVLNITALLNKEVSYPVIITTLFKTLPNYQWGLIILSAAMIGLYCTVFDSITMVISKYSYKNLLVEENPSRKMRGFWAIAFSIFPLALILTGESVYNIQSVAIIAAFPTSIVMILIVISFYKSLVDRKKAS</sequence>
<feature type="transmembrane region" description="Helical" evidence="8">
    <location>
        <begin position="444"/>
        <end position="461"/>
    </location>
</feature>
<dbReference type="EMBL" id="JAUONS010000002">
    <property type="protein sequence ID" value="MDO6361328.1"/>
    <property type="molecule type" value="Genomic_DNA"/>
</dbReference>
<evidence type="ECO:0000256" key="2">
    <source>
        <dbReference type="ARBA" id="ARBA00005658"/>
    </source>
</evidence>
<feature type="transmembrane region" description="Helical" evidence="8">
    <location>
        <begin position="52"/>
        <end position="72"/>
    </location>
</feature>
<evidence type="ECO:0000256" key="4">
    <source>
        <dbReference type="ARBA" id="ARBA00022475"/>
    </source>
</evidence>
<keyword evidence="5 8" id="KW-0812">Transmembrane</keyword>
<keyword evidence="4" id="KW-1003">Cell membrane</keyword>
<evidence type="ECO:0000256" key="3">
    <source>
        <dbReference type="ARBA" id="ARBA00022448"/>
    </source>
</evidence>
<comment type="caution">
    <text evidence="9">The sequence shown here is derived from an EMBL/GenBank/DDBJ whole genome shotgun (WGS) entry which is preliminary data.</text>
</comment>
<evidence type="ECO:0000256" key="1">
    <source>
        <dbReference type="ARBA" id="ARBA00004651"/>
    </source>
</evidence>
<feature type="transmembrane region" description="Helical" evidence="8">
    <location>
        <begin position="136"/>
        <end position="159"/>
    </location>
</feature>
<feature type="transmembrane region" description="Helical" evidence="8">
    <location>
        <begin position="93"/>
        <end position="116"/>
    </location>
</feature>
<dbReference type="Proteomes" id="UP001169713">
    <property type="component" value="Unassembled WGS sequence"/>
</dbReference>
<reference evidence="9" key="1">
    <citation type="submission" date="2023-07" db="EMBL/GenBank/DDBJ databases">
        <title>Whole Genome Sequencing of Colonoscopy isolates.</title>
        <authorList>
            <person name="Surve S.V."/>
            <person name="Valls R.A."/>
            <person name="Barrak K.E."/>
            <person name="Gardner T.B."/>
            <person name="O'Toole G.A."/>
        </authorList>
    </citation>
    <scope>NUCLEOTIDE SEQUENCE</scope>
    <source>
        <strain evidence="9">GP0003</strain>
    </source>
</reference>
<feature type="transmembrane region" description="Helical" evidence="8">
    <location>
        <begin position="400"/>
        <end position="424"/>
    </location>
</feature>
<feature type="transmembrane region" description="Helical" evidence="8">
    <location>
        <begin position="340"/>
        <end position="364"/>
    </location>
</feature>
<comment type="similarity">
    <text evidence="2">Belongs to the BCCT transporter (TC 2.A.15) family.</text>
</comment>
<name>A0ABD5A0D5_9LACO</name>
<evidence type="ECO:0000313" key="9">
    <source>
        <dbReference type="EMBL" id="MDO6361328.1"/>
    </source>
</evidence>
<evidence type="ECO:0000256" key="8">
    <source>
        <dbReference type="SAM" id="Phobius"/>
    </source>
</evidence>
<dbReference type="GO" id="GO:0005886">
    <property type="term" value="C:plasma membrane"/>
    <property type="evidence" value="ECO:0007669"/>
    <property type="project" value="UniProtKB-SubCell"/>
</dbReference>
<evidence type="ECO:0000256" key="7">
    <source>
        <dbReference type="ARBA" id="ARBA00023136"/>
    </source>
</evidence>
<comment type="subcellular location">
    <subcellularLocation>
        <location evidence="1">Cell membrane</location>
        <topology evidence="1">Multi-pass membrane protein</topology>
    </subcellularLocation>
</comment>
<protein>
    <submittedName>
        <fullName evidence="9">BCCT family transporter</fullName>
    </submittedName>
</protein>
<organism evidence="9 10">
    <name type="scientific">Lactobacillus paragasseri</name>
    <dbReference type="NCBI Taxonomy" id="2107999"/>
    <lineage>
        <taxon>Bacteria</taxon>
        <taxon>Bacillati</taxon>
        <taxon>Bacillota</taxon>
        <taxon>Bacilli</taxon>
        <taxon>Lactobacillales</taxon>
        <taxon>Lactobacillaceae</taxon>
        <taxon>Lactobacillus</taxon>
    </lineage>
</organism>
<dbReference type="InterPro" id="IPR000060">
    <property type="entry name" value="BCCT_transptr"/>
</dbReference>
<dbReference type="Pfam" id="PF02028">
    <property type="entry name" value="BCCT"/>
    <property type="match status" value="1"/>
</dbReference>
<feature type="transmembrane region" description="Helical" evidence="8">
    <location>
        <begin position="224"/>
        <end position="247"/>
    </location>
</feature>
<feature type="transmembrane region" description="Helical" evidence="8">
    <location>
        <begin position="467"/>
        <end position="490"/>
    </location>
</feature>
<dbReference type="RefSeq" id="WP_285050719.1">
    <property type="nucleotide sequence ID" value="NZ_JASOVZ010000001.1"/>
</dbReference>
<feature type="transmembrane region" description="Helical" evidence="8">
    <location>
        <begin position="254"/>
        <end position="277"/>
    </location>
</feature>
<proteinExistence type="inferred from homology"/>
<evidence type="ECO:0000256" key="5">
    <source>
        <dbReference type="ARBA" id="ARBA00022692"/>
    </source>
</evidence>
<feature type="transmembrane region" description="Helical" evidence="8">
    <location>
        <begin position="187"/>
        <end position="212"/>
    </location>
</feature>
<keyword evidence="6 8" id="KW-1133">Transmembrane helix</keyword>
<gene>
    <name evidence="9" type="ORF">Q4436_04230</name>
</gene>
<accession>A0ABD5A0D5</accession>
<feature type="transmembrane region" description="Helical" evidence="8">
    <location>
        <begin position="311"/>
        <end position="328"/>
    </location>
</feature>
<keyword evidence="3" id="KW-0813">Transport</keyword>
<dbReference type="AlphaFoldDB" id="A0ABD5A0D5"/>
<evidence type="ECO:0000313" key="10">
    <source>
        <dbReference type="Proteomes" id="UP001169713"/>
    </source>
</evidence>
<keyword evidence="7 8" id="KW-0472">Membrane</keyword>